<evidence type="ECO:0000256" key="9">
    <source>
        <dbReference type="ARBA" id="ARBA00022748"/>
    </source>
</evidence>
<keyword evidence="7 12" id="KW-0997">Cell inner membrane</keyword>
<keyword evidence="11 12" id="KW-0472">Membrane</keyword>
<dbReference type="NCBIfam" id="TIGR03141">
    <property type="entry name" value="cytochro_ccmD"/>
    <property type="match status" value="1"/>
</dbReference>
<dbReference type="EMBL" id="AAOF01000019">
    <property type="protein sequence ID" value="EAR20576.1"/>
    <property type="molecule type" value="Genomic_DNA"/>
</dbReference>
<evidence type="ECO:0000256" key="1">
    <source>
        <dbReference type="ARBA" id="ARBA00002442"/>
    </source>
</evidence>
<evidence type="ECO:0000313" key="14">
    <source>
        <dbReference type="Proteomes" id="UP000003374"/>
    </source>
</evidence>
<name>A4BUL0_9GAMM</name>
<evidence type="ECO:0000256" key="6">
    <source>
        <dbReference type="ARBA" id="ARBA00022475"/>
    </source>
</evidence>
<accession>A4BUL0</accession>
<organism evidence="13 14">
    <name type="scientific">Nitrococcus mobilis Nb-231</name>
    <dbReference type="NCBI Taxonomy" id="314278"/>
    <lineage>
        <taxon>Bacteria</taxon>
        <taxon>Pseudomonadati</taxon>
        <taxon>Pseudomonadota</taxon>
        <taxon>Gammaproteobacteria</taxon>
        <taxon>Chromatiales</taxon>
        <taxon>Ectothiorhodospiraceae</taxon>
        <taxon>Nitrococcus</taxon>
    </lineage>
</organism>
<evidence type="ECO:0000256" key="10">
    <source>
        <dbReference type="ARBA" id="ARBA00022989"/>
    </source>
</evidence>
<comment type="caution">
    <text evidence="13">The sequence shown here is derived from an EMBL/GenBank/DDBJ whole genome shotgun (WGS) entry which is preliminary data.</text>
</comment>
<dbReference type="PANTHER" id="PTHR37531">
    <property type="entry name" value="HEME EXPORTER PROTEIN D"/>
    <property type="match status" value="1"/>
</dbReference>
<evidence type="ECO:0000313" key="13">
    <source>
        <dbReference type="EMBL" id="EAR20576.1"/>
    </source>
</evidence>
<comment type="function">
    <text evidence="1 12">Required for the export of heme to the periplasm for the biogenesis of c-type cytochromes.</text>
</comment>
<dbReference type="GO" id="GO:1903607">
    <property type="term" value="P:cytochrome c biosynthetic process"/>
    <property type="evidence" value="ECO:0007669"/>
    <property type="project" value="TreeGrafter"/>
</dbReference>
<keyword evidence="5 12" id="KW-0813">Transport</keyword>
<evidence type="ECO:0000256" key="11">
    <source>
        <dbReference type="ARBA" id="ARBA00023136"/>
    </source>
</evidence>
<dbReference type="GO" id="GO:0015886">
    <property type="term" value="P:heme transport"/>
    <property type="evidence" value="ECO:0007669"/>
    <property type="project" value="InterPro"/>
</dbReference>
<keyword evidence="6 12" id="KW-1003">Cell membrane</keyword>
<feature type="transmembrane region" description="Helical" evidence="12">
    <location>
        <begin position="12"/>
        <end position="33"/>
    </location>
</feature>
<comment type="similarity">
    <text evidence="3 12">Belongs to the CcmD/CycX/HelD family.</text>
</comment>
<keyword evidence="14" id="KW-1185">Reference proteome</keyword>
<keyword evidence="10 12" id="KW-1133">Transmembrane helix</keyword>
<keyword evidence="9 12" id="KW-0201">Cytochrome c-type biogenesis</keyword>
<evidence type="ECO:0000256" key="7">
    <source>
        <dbReference type="ARBA" id="ARBA00022519"/>
    </source>
</evidence>
<dbReference type="RefSeq" id="WP_005000935.1">
    <property type="nucleotide sequence ID" value="NZ_CH672427.1"/>
</dbReference>
<evidence type="ECO:0000256" key="4">
    <source>
        <dbReference type="ARBA" id="ARBA00016461"/>
    </source>
</evidence>
<dbReference type="InterPro" id="IPR052075">
    <property type="entry name" value="Heme_exporter_D"/>
</dbReference>
<keyword evidence="8 12" id="KW-0812">Transmembrane</keyword>
<dbReference type="AlphaFoldDB" id="A4BUL0"/>
<evidence type="ECO:0000256" key="2">
    <source>
        <dbReference type="ARBA" id="ARBA00004377"/>
    </source>
</evidence>
<dbReference type="PANTHER" id="PTHR37531:SF1">
    <property type="entry name" value="HEME EXPORTER PROTEIN D"/>
    <property type="match status" value="1"/>
</dbReference>
<proteinExistence type="inferred from homology"/>
<comment type="subcellular location">
    <subcellularLocation>
        <location evidence="2 12">Cell inner membrane</location>
        <topology evidence="2 12">Single-pass membrane protein</topology>
    </subcellularLocation>
</comment>
<dbReference type="GO" id="GO:0017004">
    <property type="term" value="P:cytochrome complex assembly"/>
    <property type="evidence" value="ECO:0007669"/>
    <property type="project" value="UniProtKB-KW"/>
</dbReference>
<reference evidence="13 14" key="1">
    <citation type="submission" date="2006-02" db="EMBL/GenBank/DDBJ databases">
        <authorList>
            <person name="Waterbury J."/>
            <person name="Ferriera S."/>
            <person name="Johnson J."/>
            <person name="Kravitz S."/>
            <person name="Halpern A."/>
            <person name="Remington K."/>
            <person name="Beeson K."/>
            <person name="Tran B."/>
            <person name="Rogers Y.-H."/>
            <person name="Friedman R."/>
            <person name="Venter J.C."/>
        </authorList>
    </citation>
    <scope>NUCLEOTIDE SEQUENCE [LARGE SCALE GENOMIC DNA]</scope>
    <source>
        <strain evidence="13 14">Nb-231</strain>
    </source>
</reference>
<dbReference type="GO" id="GO:0005886">
    <property type="term" value="C:plasma membrane"/>
    <property type="evidence" value="ECO:0007669"/>
    <property type="project" value="UniProtKB-SubCell"/>
</dbReference>
<gene>
    <name evidence="13" type="ORF">NB231_07252</name>
</gene>
<dbReference type="Proteomes" id="UP000003374">
    <property type="component" value="Unassembled WGS sequence"/>
</dbReference>
<dbReference type="STRING" id="314278.NB231_07252"/>
<protein>
    <recommendedName>
        <fullName evidence="4 12">Heme exporter protein D</fullName>
    </recommendedName>
</protein>
<evidence type="ECO:0000256" key="3">
    <source>
        <dbReference type="ARBA" id="ARBA00008741"/>
    </source>
</evidence>
<dbReference type="Pfam" id="PF04995">
    <property type="entry name" value="CcmD"/>
    <property type="match status" value="1"/>
</dbReference>
<dbReference type="InterPro" id="IPR007078">
    <property type="entry name" value="Haem_export_protD_CcmD"/>
</dbReference>
<evidence type="ECO:0000256" key="8">
    <source>
        <dbReference type="ARBA" id="ARBA00022692"/>
    </source>
</evidence>
<evidence type="ECO:0000256" key="5">
    <source>
        <dbReference type="ARBA" id="ARBA00022448"/>
    </source>
</evidence>
<dbReference type="OrthoDB" id="9815607at2"/>
<evidence type="ECO:0000256" key="12">
    <source>
        <dbReference type="RuleBase" id="RU363101"/>
    </source>
</evidence>
<dbReference type="HOGENOM" id="CLU_180892_1_1_6"/>
<sequence length="51" mass="5939">MSWHEFLHMGGYGIYVWSAYGVAAVVLIANALWPVFRFRALRREIERGGQR</sequence>